<dbReference type="InterPro" id="IPR000719">
    <property type="entry name" value="Prot_kinase_dom"/>
</dbReference>
<dbReference type="GO" id="GO:0005524">
    <property type="term" value="F:ATP binding"/>
    <property type="evidence" value="ECO:0007669"/>
    <property type="project" value="UniProtKB-UniRule"/>
</dbReference>
<dbReference type="GO" id="GO:0061630">
    <property type="term" value="F:ubiquitin protein ligase activity"/>
    <property type="evidence" value="ECO:0007669"/>
    <property type="project" value="UniProtKB-EC"/>
</dbReference>
<dbReference type="PROSITE" id="PS00108">
    <property type="entry name" value="PROTEIN_KINASE_ST"/>
    <property type="match status" value="1"/>
</dbReference>
<dbReference type="Gene3D" id="3.30.200.20">
    <property type="entry name" value="Phosphorylase Kinase, domain 1"/>
    <property type="match status" value="1"/>
</dbReference>
<name>A0A9Q0CHU0_9POAL</name>
<evidence type="ECO:0000259" key="13">
    <source>
        <dbReference type="PROSITE" id="PS50011"/>
    </source>
</evidence>
<feature type="domain" description="Protein kinase" evidence="13">
    <location>
        <begin position="406"/>
        <end position="673"/>
    </location>
</feature>
<dbReference type="Proteomes" id="UP001151287">
    <property type="component" value="Unassembled WGS sequence"/>
</dbReference>
<dbReference type="Gene3D" id="3.30.40.10">
    <property type="entry name" value="Zinc/RING finger domain, C3HC4 (zinc finger)"/>
    <property type="match status" value="1"/>
</dbReference>
<evidence type="ECO:0000256" key="8">
    <source>
        <dbReference type="ARBA" id="ARBA00022786"/>
    </source>
</evidence>
<evidence type="ECO:0000256" key="7">
    <source>
        <dbReference type="ARBA" id="ARBA00022777"/>
    </source>
</evidence>
<dbReference type="SMART" id="SM00504">
    <property type="entry name" value="Ubox"/>
    <property type="match status" value="1"/>
</dbReference>
<dbReference type="FunFam" id="3.30.200.20:FF:000039">
    <property type="entry name" value="receptor-like protein kinase FERONIA"/>
    <property type="match status" value="1"/>
</dbReference>
<evidence type="ECO:0000256" key="4">
    <source>
        <dbReference type="ARBA" id="ARBA00022527"/>
    </source>
</evidence>
<dbReference type="PROSITE" id="PS00107">
    <property type="entry name" value="PROTEIN_KINASE_ATP"/>
    <property type="match status" value="1"/>
</dbReference>
<evidence type="ECO:0000313" key="16">
    <source>
        <dbReference type="Proteomes" id="UP001151287"/>
    </source>
</evidence>
<keyword evidence="7" id="KW-0418">Kinase</keyword>
<keyword evidence="8" id="KW-0833">Ubl conjugation pathway</keyword>
<keyword evidence="9 10" id="KW-0067">ATP-binding</keyword>
<evidence type="ECO:0000256" key="5">
    <source>
        <dbReference type="ARBA" id="ARBA00022679"/>
    </source>
</evidence>
<dbReference type="PROSITE" id="PS50011">
    <property type="entry name" value="PROTEIN_KINASE_DOM"/>
    <property type="match status" value="1"/>
</dbReference>
<organism evidence="15 16">
    <name type="scientific">Rhynchospora breviuscula</name>
    <dbReference type="NCBI Taxonomy" id="2022672"/>
    <lineage>
        <taxon>Eukaryota</taxon>
        <taxon>Viridiplantae</taxon>
        <taxon>Streptophyta</taxon>
        <taxon>Embryophyta</taxon>
        <taxon>Tracheophyta</taxon>
        <taxon>Spermatophyta</taxon>
        <taxon>Magnoliopsida</taxon>
        <taxon>Liliopsida</taxon>
        <taxon>Poales</taxon>
        <taxon>Cyperaceae</taxon>
        <taxon>Cyperoideae</taxon>
        <taxon>Rhynchosporeae</taxon>
        <taxon>Rhynchospora</taxon>
    </lineage>
</organism>
<dbReference type="GO" id="GO:0004674">
    <property type="term" value="F:protein serine/threonine kinase activity"/>
    <property type="evidence" value="ECO:0007669"/>
    <property type="project" value="UniProtKB-KW"/>
</dbReference>
<dbReference type="InterPro" id="IPR008271">
    <property type="entry name" value="Ser/Thr_kinase_AS"/>
</dbReference>
<feature type="region of interest" description="Disordered" evidence="12">
    <location>
        <begin position="175"/>
        <end position="216"/>
    </location>
</feature>
<dbReference type="PROSITE" id="PS51698">
    <property type="entry name" value="U_BOX"/>
    <property type="match status" value="1"/>
</dbReference>
<dbReference type="EMBL" id="JAMQYH010000003">
    <property type="protein sequence ID" value="KAJ1693739.1"/>
    <property type="molecule type" value="Genomic_DNA"/>
</dbReference>
<evidence type="ECO:0000256" key="6">
    <source>
        <dbReference type="ARBA" id="ARBA00022741"/>
    </source>
</evidence>
<dbReference type="PANTHER" id="PTHR45647">
    <property type="entry name" value="OS02G0152300 PROTEIN"/>
    <property type="match status" value="1"/>
</dbReference>
<keyword evidence="4" id="KW-0723">Serine/threonine-protein kinase</keyword>
<dbReference type="PANTHER" id="PTHR45647:SF100">
    <property type="entry name" value="U-BOX DOMAIN-CONTAINING PROTEIN 33"/>
    <property type="match status" value="1"/>
</dbReference>
<dbReference type="SUPFAM" id="SSF57850">
    <property type="entry name" value="RING/U-box"/>
    <property type="match status" value="1"/>
</dbReference>
<keyword evidence="5" id="KW-0808">Transferase</keyword>
<keyword evidence="16" id="KW-1185">Reference proteome</keyword>
<dbReference type="InterPro" id="IPR011009">
    <property type="entry name" value="Kinase-like_dom_sf"/>
</dbReference>
<comment type="pathway">
    <text evidence="2">Protein modification; protein ubiquitination.</text>
</comment>
<evidence type="ECO:0000256" key="12">
    <source>
        <dbReference type="SAM" id="MobiDB-lite"/>
    </source>
</evidence>
<evidence type="ECO:0000256" key="2">
    <source>
        <dbReference type="ARBA" id="ARBA00004906"/>
    </source>
</evidence>
<keyword evidence="6 10" id="KW-0547">Nucleotide-binding</keyword>
<sequence>MDRIKSVFQGGYTRALYGVQVVATVPTWVFRGTQSTADKVFVALPETYEDGLPVLSWVFSYFPCDKTKIIIIHVIPSPFKGLSDPRYLVLDKYLSHCTTHKFQAEKLVHIAEDFAGGIIEVITQHGPKNLVMRKAANRDDASIVMREANLSCKLWFISDGNLVFTREVNFDKLNPAPTSSERSQSNGQSTEVSLSTLSRSNSESTTGEGDNDLDGSLNEMLHAASVEADNFEKMAAEIFRVQKKVAGQVTKLAKKLEQKEQQIRELKEILQTEKQEKDQLRRKIDEIQHEKNEEIEQVVVERDFLRSRRDECLNQIQVANERRLALEKQVSDFELVVKDLKVISASAGDRIESLQADYYNLQQERDNLVKKTEELCLQRENMHSGSSSALKSEFSLEELQQATQNFSESLKIGQGGFGSVYKGSLRQTTVAIKLLHSESLQGISQFQQEITILTNVRHPNLVTLIGACSEVSALVYEYLSNGSLEDRLTCSNNTPPLTWQVRTRIIGEICLALIFLHSNKPQLVVHGDLKPENILLDTNLVSKLSDFGISRLLKQPDTNITAYFQTTFPAGTFAYIDPEYLTTGILTPKSDIYSFGIIILRLLTGKPPLNIAGQVQDAMRNGILLSVIDKSAGSWPYEQAKELAKIALRCTELSRSQRPDLITEVWAVVKPLMESASAYRELRVQGSELEEGRIPSHFICPILQDVMQDPYIAADGFTYEADAIRQWLRGGHNTSPMTNLPLPHHNLIPNLLLRSAIQEWLQRHPQI</sequence>
<feature type="coiled-coil region" evidence="11">
    <location>
        <begin position="249"/>
        <end position="371"/>
    </location>
</feature>
<dbReference type="GO" id="GO:0016567">
    <property type="term" value="P:protein ubiquitination"/>
    <property type="evidence" value="ECO:0007669"/>
    <property type="project" value="InterPro"/>
</dbReference>
<dbReference type="InterPro" id="IPR013083">
    <property type="entry name" value="Znf_RING/FYVE/PHD"/>
</dbReference>
<dbReference type="Gene3D" id="1.10.510.10">
    <property type="entry name" value="Transferase(Phosphotransferase) domain 1"/>
    <property type="match status" value="1"/>
</dbReference>
<reference evidence="15" key="1">
    <citation type="journal article" date="2022" name="Cell">
        <title>Repeat-based holocentromeres influence genome architecture and karyotype evolution.</title>
        <authorList>
            <person name="Hofstatter P.G."/>
            <person name="Thangavel G."/>
            <person name="Lux T."/>
            <person name="Neumann P."/>
            <person name="Vondrak T."/>
            <person name="Novak P."/>
            <person name="Zhang M."/>
            <person name="Costa L."/>
            <person name="Castellani M."/>
            <person name="Scott A."/>
            <person name="Toegelov H."/>
            <person name="Fuchs J."/>
            <person name="Mata-Sucre Y."/>
            <person name="Dias Y."/>
            <person name="Vanzela A.L.L."/>
            <person name="Huettel B."/>
            <person name="Almeida C.C.S."/>
            <person name="Simkova H."/>
            <person name="Souza G."/>
            <person name="Pedrosa-Harand A."/>
            <person name="Macas J."/>
            <person name="Mayer K.F.X."/>
            <person name="Houben A."/>
            <person name="Marques A."/>
        </authorList>
    </citation>
    <scope>NUCLEOTIDE SEQUENCE</scope>
    <source>
        <strain evidence="15">RhyBre1mFocal</strain>
    </source>
</reference>
<dbReference type="InterPro" id="IPR017441">
    <property type="entry name" value="Protein_kinase_ATP_BS"/>
</dbReference>
<feature type="binding site" evidence="10">
    <location>
        <position position="433"/>
    </location>
    <ligand>
        <name>ATP</name>
        <dbReference type="ChEBI" id="CHEBI:30616"/>
    </ligand>
</feature>
<feature type="compositionally biased region" description="Low complexity" evidence="12">
    <location>
        <begin position="193"/>
        <end position="206"/>
    </location>
</feature>
<dbReference type="InterPro" id="IPR051348">
    <property type="entry name" value="U-box_ubiquitin_ligases"/>
</dbReference>
<accession>A0A9Q0CHU0</accession>
<feature type="domain" description="U-box" evidence="14">
    <location>
        <begin position="693"/>
        <end position="767"/>
    </location>
</feature>
<evidence type="ECO:0000256" key="11">
    <source>
        <dbReference type="SAM" id="Coils"/>
    </source>
</evidence>
<evidence type="ECO:0000256" key="3">
    <source>
        <dbReference type="ARBA" id="ARBA00012483"/>
    </source>
</evidence>
<evidence type="ECO:0000256" key="1">
    <source>
        <dbReference type="ARBA" id="ARBA00000900"/>
    </source>
</evidence>
<gene>
    <name evidence="15" type="ORF">LUZ63_010437</name>
</gene>
<evidence type="ECO:0000313" key="15">
    <source>
        <dbReference type="EMBL" id="KAJ1693739.1"/>
    </source>
</evidence>
<dbReference type="OrthoDB" id="4062651at2759"/>
<comment type="caution">
    <text evidence="15">The sequence shown here is derived from an EMBL/GenBank/DDBJ whole genome shotgun (WGS) entry which is preliminary data.</text>
</comment>
<feature type="compositionally biased region" description="Polar residues" evidence="12">
    <location>
        <begin position="176"/>
        <end position="192"/>
    </location>
</feature>
<keyword evidence="11" id="KW-0175">Coiled coil</keyword>
<dbReference type="CDD" id="cd16655">
    <property type="entry name" value="RING-Ubox_WDSUB1-like"/>
    <property type="match status" value="1"/>
</dbReference>
<dbReference type="SUPFAM" id="SSF56112">
    <property type="entry name" value="Protein kinase-like (PK-like)"/>
    <property type="match status" value="1"/>
</dbReference>
<dbReference type="Pfam" id="PF04564">
    <property type="entry name" value="U-box"/>
    <property type="match status" value="1"/>
</dbReference>
<dbReference type="Pfam" id="PF00069">
    <property type="entry name" value="Pkinase"/>
    <property type="match status" value="1"/>
</dbReference>
<evidence type="ECO:0000256" key="10">
    <source>
        <dbReference type="PROSITE-ProRule" id="PRU10141"/>
    </source>
</evidence>
<dbReference type="SMART" id="SM00220">
    <property type="entry name" value="S_TKc"/>
    <property type="match status" value="1"/>
</dbReference>
<protein>
    <recommendedName>
        <fullName evidence="3">RING-type E3 ubiquitin transferase</fullName>
        <ecNumber evidence="3">2.3.2.27</ecNumber>
    </recommendedName>
</protein>
<dbReference type="InterPro" id="IPR003613">
    <property type="entry name" value="Ubox_domain"/>
</dbReference>
<dbReference type="AlphaFoldDB" id="A0A9Q0CHU0"/>
<dbReference type="EC" id="2.3.2.27" evidence="3"/>
<evidence type="ECO:0000256" key="9">
    <source>
        <dbReference type="ARBA" id="ARBA00022840"/>
    </source>
</evidence>
<evidence type="ECO:0000259" key="14">
    <source>
        <dbReference type="PROSITE" id="PS51698"/>
    </source>
</evidence>
<comment type="catalytic activity">
    <reaction evidence="1">
        <text>S-ubiquitinyl-[E2 ubiquitin-conjugating enzyme]-L-cysteine + [acceptor protein]-L-lysine = [E2 ubiquitin-conjugating enzyme]-L-cysteine + N(6)-ubiquitinyl-[acceptor protein]-L-lysine.</text>
        <dbReference type="EC" id="2.3.2.27"/>
    </reaction>
</comment>
<proteinExistence type="predicted"/>